<feature type="transmembrane region" description="Helical" evidence="6">
    <location>
        <begin position="164"/>
        <end position="184"/>
    </location>
</feature>
<keyword evidence="9" id="KW-1185">Reference proteome</keyword>
<feature type="transmembrane region" description="Helical" evidence="6">
    <location>
        <begin position="309"/>
        <end position="330"/>
    </location>
</feature>
<accession>A0AA36HRF1</accession>
<organism evidence="8 9">
    <name type="scientific">Effrenium voratum</name>
    <dbReference type="NCBI Taxonomy" id="2562239"/>
    <lineage>
        <taxon>Eukaryota</taxon>
        <taxon>Sar</taxon>
        <taxon>Alveolata</taxon>
        <taxon>Dinophyceae</taxon>
        <taxon>Suessiales</taxon>
        <taxon>Symbiodiniaceae</taxon>
        <taxon>Effrenium</taxon>
    </lineage>
</organism>
<dbReference type="PANTHER" id="PTHR10217:SF435">
    <property type="entry name" value="POTASSIUM VOLTAGE-GATED CHANNEL PROTEIN EAG"/>
    <property type="match status" value="1"/>
</dbReference>
<dbReference type="InterPro" id="IPR003938">
    <property type="entry name" value="K_chnl_volt-dep_EAG/ELK/ERG"/>
</dbReference>
<evidence type="ECO:0000256" key="1">
    <source>
        <dbReference type="ARBA" id="ARBA00004141"/>
    </source>
</evidence>
<evidence type="ECO:0000256" key="2">
    <source>
        <dbReference type="ARBA" id="ARBA00022692"/>
    </source>
</evidence>
<keyword evidence="2 6" id="KW-0812">Transmembrane</keyword>
<comment type="caution">
    <text evidence="8">The sequence shown here is derived from an EMBL/GenBank/DDBJ whole genome shotgun (WGS) entry which is preliminary data.</text>
</comment>
<sequence length="701" mass="80107">MTERWRDILKQLSSELERQTAKLQALETENLQLRQGHESPMSSPAAALRVHASPSDYDDDDRAQPEINICDRRSTGSPTSSCSPSKPWDATSTHDETHDETNGKETEPNEPQEVWGGTLKRQATEVDVELKQQFETFREREKLVQVQYERKPWYVVNPQRSNKFAAWQVITMLALGFVVTVVPFQVGLMELKWDLILLTSTLVDGIFLIDVCLQFVTMYPRATNSGTIWEQKVGKISRHYVKTWFALDAMTLIPFDIIDLAFNADSVGTFKGTKIIRALRLLKLMRILKTSRWLHRVEIAISIPYQQFALFRFLLILVLVCHWLACIWAMTLQLADPIYPQWINDIEIIDSQFGIITRDSPLRTYISSLYFCTYTMTSVGYGDIGPKNIAERIVCTLIVLTAGLCWAYVLGEVCAIVSDMNAESQGFRKKMTELNRMMKEQGLPYDLRCRMRSFFLQNRYQALYVTRQKLRECMSPQLQSEICTAVNAPWISKVHFFSKFMEYVEDAEAKGVDVDAYRACIADVSRELNCGAFSQGERFDNVQVLYIVSKGIVALNSRVGTNGAVWGEDFVLQDTSLIRPIKGCALTYLEVLFLTREKFMKVIEHRRHTCPFLGQVVRQFCVRLAVRRGFIREAERRSGVKIKPKILVKTVKEHKETSPKSANSPKETQKVMEEALPPPQLPSPKNICPKSGLPGSLNDEC</sequence>
<feature type="domain" description="Ion transport" evidence="7">
    <location>
        <begin position="166"/>
        <end position="424"/>
    </location>
</feature>
<keyword evidence="3 6" id="KW-1133">Transmembrane helix</keyword>
<dbReference type="Gene3D" id="1.10.287.70">
    <property type="match status" value="1"/>
</dbReference>
<name>A0AA36HRF1_9DINO</name>
<evidence type="ECO:0000256" key="3">
    <source>
        <dbReference type="ARBA" id="ARBA00022989"/>
    </source>
</evidence>
<feature type="compositionally biased region" description="Low complexity" evidence="5">
    <location>
        <begin position="75"/>
        <end position="85"/>
    </location>
</feature>
<evidence type="ECO:0000313" key="9">
    <source>
        <dbReference type="Proteomes" id="UP001178507"/>
    </source>
</evidence>
<comment type="subcellular location">
    <subcellularLocation>
        <location evidence="1">Membrane</location>
        <topology evidence="1">Multi-pass membrane protein</topology>
    </subcellularLocation>
</comment>
<evidence type="ECO:0000256" key="6">
    <source>
        <dbReference type="SAM" id="Phobius"/>
    </source>
</evidence>
<gene>
    <name evidence="8" type="ORF">EVOR1521_LOCUS3642</name>
</gene>
<dbReference type="GO" id="GO:0042391">
    <property type="term" value="P:regulation of membrane potential"/>
    <property type="evidence" value="ECO:0007669"/>
    <property type="project" value="TreeGrafter"/>
</dbReference>
<keyword evidence="4 6" id="KW-0472">Membrane</keyword>
<protein>
    <recommendedName>
        <fullName evidence="7">Ion transport domain-containing protein</fullName>
    </recommendedName>
</protein>
<dbReference type="SUPFAM" id="SSF51206">
    <property type="entry name" value="cAMP-binding domain-like"/>
    <property type="match status" value="1"/>
</dbReference>
<dbReference type="PRINTS" id="PR01463">
    <property type="entry name" value="EAGCHANLFMLY"/>
</dbReference>
<reference evidence="8" key="1">
    <citation type="submission" date="2023-08" db="EMBL/GenBank/DDBJ databases">
        <authorList>
            <person name="Chen Y."/>
            <person name="Shah S."/>
            <person name="Dougan E. K."/>
            <person name="Thang M."/>
            <person name="Chan C."/>
        </authorList>
    </citation>
    <scope>NUCLEOTIDE SEQUENCE</scope>
</reference>
<evidence type="ECO:0000313" key="8">
    <source>
        <dbReference type="EMBL" id="CAJ1373961.1"/>
    </source>
</evidence>
<dbReference type="PANTHER" id="PTHR10217">
    <property type="entry name" value="VOLTAGE AND LIGAND GATED POTASSIUM CHANNEL"/>
    <property type="match status" value="1"/>
</dbReference>
<dbReference type="AlphaFoldDB" id="A0AA36HRF1"/>
<evidence type="ECO:0000259" key="7">
    <source>
        <dbReference type="Pfam" id="PF00520"/>
    </source>
</evidence>
<dbReference type="Proteomes" id="UP001178507">
    <property type="component" value="Unassembled WGS sequence"/>
</dbReference>
<feature type="region of interest" description="Disordered" evidence="5">
    <location>
        <begin position="651"/>
        <end position="701"/>
    </location>
</feature>
<dbReference type="InterPro" id="IPR050818">
    <property type="entry name" value="KCNH_animal-type"/>
</dbReference>
<dbReference type="InterPro" id="IPR005821">
    <property type="entry name" value="Ion_trans_dom"/>
</dbReference>
<feature type="compositionally biased region" description="Basic and acidic residues" evidence="5">
    <location>
        <begin position="92"/>
        <end position="107"/>
    </location>
</feature>
<dbReference type="Pfam" id="PF00520">
    <property type="entry name" value="Ion_trans"/>
    <property type="match status" value="1"/>
</dbReference>
<dbReference type="GO" id="GO:0005249">
    <property type="term" value="F:voltage-gated potassium channel activity"/>
    <property type="evidence" value="ECO:0007669"/>
    <property type="project" value="InterPro"/>
</dbReference>
<feature type="region of interest" description="Disordered" evidence="5">
    <location>
        <begin position="27"/>
        <end position="119"/>
    </location>
</feature>
<dbReference type="SUPFAM" id="SSF81324">
    <property type="entry name" value="Voltage-gated potassium channels"/>
    <property type="match status" value="1"/>
</dbReference>
<dbReference type="GO" id="GO:0005886">
    <property type="term" value="C:plasma membrane"/>
    <property type="evidence" value="ECO:0007669"/>
    <property type="project" value="TreeGrafter"/>
</dbReference>
<feature type="transmembrane region" description="Helical" evidence="6">
    <location>
        <begin position="196"/>
        <end position="216"/>
    </location>
</feature>
<proteinExistence type="predicted"/>
<dbReference type="Gene3D" id="1.10.287.630">
    <property type="entry name" value="Helix hairpin bin"/>
    <property type="match status" value="1"/>
</dbReference>
<evidence type="ECO:0000256" key="5">
    <source>
        <dbReference type="SAM" id="MobiDB-lite"/>
    </source>
</evidence>
<evidence type="ECO:0000256" key="4">
    <source>
        <dbReference type="ARBA" id="ARBA00023136"/>
    </source>
</evidence>
<dbReference type="InterPro" id="IPR018490">
    <property type="entry name" value="cNMP-bd_dom_sf"/>
</dbReference>
<dbReference type="EMBL" id="CAUJNA010000224">
    <property type="protein sequence ID" value="CAJ1373961.1"/>
    <property type="molecule type" value="Genomic_DNA"/>
</dbReference>